<feature type="region of interest" description="Disordered" evidence="1">
    <location>
        <begin position="161"/>
        <end position="233"/>
    </location>
</feature>
<proteinExistence type="predicted"/>
<keyword evidence="2" id="KW-0472">Membrane</keyword>
<feature type="region of interest" description="Disordered" evidence="1">
    <location>
        <begin position="305"/>
        <end position="326"/>
    </location>
</feature>
<comment type="caution">
    <text evidence="3">The sequence shown here is derived from an EMBL/GenBank/DDBJ whole genome shotgun (WGS) entry which is preliminary data.</text>
</comment>
<organism evidence="3 4">
    <name type="scientific">Micromonospora vulcania</name>
    <dbReference type="NCBI Taxonomy" id="1441873"/>
    <lineage>
        <taxon>Bacteria</taxon>
        <taxon>Bacillati</taxon>
        <taxon>Actinomycetota</taxon>
        <taxon>Actinomycetes</taxon>
        <taxon>Micromonosporales</taxon>
        <taxon>Micromonosporaceae</taxon>
        <taxon>Micromonospora</taxon>
    </lineage>
</organism>
<feature type="transmembrane region" description="Helical" evidence="2">
    <location>
        <begin position="35"/>
        <end position="59"/>
    </location>
</feature>
<evidence type="ECO:0000256" key="1">
    <source>
        <dbReference type="SAM" id="MobiDB-lite"/>
    </source>
</evidence>
<keyword evidence="2" id="KW-1133">Transmembrane helix</keyword>
<dbReference type="EMBL" id="JBHSQS010000028">
    <property type="protein sequence ID" value="MFC5927247.1"/>
    <property type="molecule type" value="Genomic_DNA"/>
</dbReference>
<evidence type="ECO:0000256" key="2">
    <source>
        <dbReference type="SAM" id="Phobius"/>
    </source>
</evidence>
<keyword evidence="2" id="KW-0812">Transmembrane</keyword>
<reference evidence="4" key="1">
    <citation type="journal article" date="2019" name="Int. J. Syst. Evol. Microbiol.">
        <title>The Global Catalogue of Microorganisms (GCM) 10K type strain sequencing project: providing services to taxonomists for standard genome sequencing and annotation.</title>
        <authorList>
            <consortium name="The Broad Institute Genomics Platform"/>
            <consortium name="The Broad Institute Genome Sequencing Center for Infectious Disease"/>
            <person name="Wu L."/>
            <person name="Ma J."/>
        </authorList>
    </citation>
    <scope>NUCLEOTIDE SEQUENCE [LARGE SCALE GENOMIC DNA]</scope>
    <source>
        <strain evidence="4">CGMCC 4.7144</strain>
    </source>
</reference>
<sequence>MDIRLVLVGIAVAFAVTAVDVVLRRTARPVGPGRSLTDLVITTAATLTTLGLAGVAGAVSYDHLRELAESRGEQGWKAHAFPLTVDGIEVVATLAILADRRAGRPSGAFPWIALAAGGVVSLGANILIAEDDVIARIIAGWPAVALIAAIKMLSRMLEHSADDSMRRHDTTDPQAIGTRHLTEPDISRGAPDHDGIRPDDGSRHDPNVSRDDPDMPRHDGDDHAPGEDLDQPWPVDLIRRIPVNADRYRRWQAVWADMKDGETDLRALAQRHNFDVRSVQAIRRAGQFGMLDHPLPTARRLAELASHNGSHDSSPEAPAAPSTPGS</sequence>
<dbReference type="Proteomes" id="UP001596226">
    <property type="component" value="Unassembled WGS sequence"/>
</dbReference>
<dbReference type="Pfam" id="PF10935">
    <property type="entry name" value="DUF2637"/>
    <property type="match status" value="1"/>
</dbReference>
<accession>A0ABW1HEH7</accession>
<dbReference type="RefSeq" id="WP_377515614.1">
    <property type="nucleotide sequence ID" value="NZ_JBHSQS010000028.1"/>
</dbReference>
<name>A0ABW1HEH7_9ACTN</name>
<feature type="compositionally biased region" description="Basic and acidic residues" evidence="1">
    <location>
        <begin position="161"/>
        <end position="171"/>
    </location>
</feature>
<evidence type="ECO:0000313" key="3">
    <source>
        <dbReference type="EMBL" id="MFC5927247.1"/>
    </source>
</evidence>
<feature type="compositionally biased region" description="Low complexity" evidence="1">
    <location>
        <begin position="315"/>
        <end position="326"/>
    </location>
</feature>
<protein>
    <submittedName>
        <fullName evidence="3">DUF2637 domain-containing protein</fullName>
    </submittedName>
</protein>
<feature type="transmembrane region" description="Helical" evidence="2">
    <location>
        <begin position="134"/>
        <end position="153"/>
    </location>
</feature>
<dbReference type="InterPro" id="IPR021235">
    <property type="entry name" value="DUF2637"/>
</dbReference>
<gene>
    <name evidence="3" type="ORF">ACFQGL_28295</name>
</gene>
<feature type="compositionally biased region" description="Basic and acidic residues" evidence="1">
    <location>
        <begin position="180"/>
        <end position="226"/>
    </location>
</feature>
<feature type="transmembrane region" description="Helical" evidence="2">
    <location>
        <begin position="109"/>
        <end position="128"/>
    </location>
</feature>
<feature type="transmembrane region" description="Helical" evidence="2">
    <location>
        <begin position="6"/>
        <end position="23"/>
    </location>
</feature>
<keyword evidence="4" id="KW-1185">Reference proteome</keyword>
<evidence type="ECO:0000313" key="4">
    <source>
        <dbReference type="Proteomes" id="UP001596226"/>
    </source>
</evidence>